<organism evidence="1 2">
    <name type="scientific">Obodhiang virus</name>
    <dbReference type="NCBI Taxonomy" id="380160"/>
    <lineage>
        <taxon>Viruses</taxon>
        <taxon>Riboviria</taxon>
        <taxon>Orthornavirae</taxon>
        <taxon>Negarnaviricota</taxon>
        <taxon>Haploviricotina</taxon>
        <taxon>Monjiviricetes</taxon>
        <taxon>Mononegavirales</taxon>
        <taxon>Rhabdoviridae</taxon>
        <taxon>Alpharhabdovirinae</taxon>
        <taxon>Ephemerovirus</taxon>
        <taxon>Ephemerovirus obodhiang</taxon>
    </lineage>
</organism>
<dbReference type="RefSeq" id="YP_006200963.1">
    <property type="nucleotide sequence ID" value="NC_017685.1"/>
</dbReference>
<dbReference type="EMBL" id="HM856902">
    <property type="protein sequence ID" value="AEI17647.1"/>
    <property type="molecule type" value="Viral_cRNA"/>
</dbReference>
<evidence type="ECO:0000313" key="1">
    <source>
        <dbReference type="EMBL" id="AEI17647.1"/>
    </source>
</evidence>
<dbReference type="GeneID" id="12216924"/>
<evidence type="ECO:0000313" key="2">
    <source>
        <dbReference type="Proteomes" id="UP000110347"/>
    </source>
</evidence>
<proteinExistence type="predicted"/>
<keyword evidence="2" id="KW-1185">Reference proteome</keyword>
<accession>H8XWT1</accession>
<protein>
    <submittedName>
        <fullName evidence="1">Alpha 2 protein</fullName>
    </submittedName>
</protein>
<name>H8XWT1_9RHAB</name>
<reference evidence="1 2" key="1">
    <citation type="journal article" date="2012" name="Virology">
        <title>Kotonkan and Obodhiang viruses: African ephemeroviruses with large and complex genomes.</title>
        <authorList>
            <person name="Blasdell K.R."/>
            <person name="Voysey R."/>
            <person name="Bulach D."/>
            <person name="Joubert D.A."/>
            <person name="Tesh R.B."/>
            <person name="Boyle D.B."/>
            <person name="Walker P.J."/>
        </authorList>
    </citation>
    <scope>NUCLEOTIDE SEQUENCE [LARGE SCALE GENOMIC DNA]</scope>
    <source>
        <strain evidence="1">Obodhiang</strain>
    </source>
</reference>
<dbReference type="Proteomes" id="UP000110347">
    <property type="component" value="Segment"/>
</dbReference>
<sequence length="100" mass="11948">MSSWVDVRLKGVKKSDIDWFIFRMRESKSKSEIKNREIIIYCLDQIKKEYSQTEDLPAFYYIKLKTPNSLCKSCSLIKISKLSKSDNLTRYVLFEIHHHI</sequence>
<gene>
    <name evidence="1" type="primary">alpha</name>
</gene>